<evidence type="ECO:0000259" key="1">
    <source>
        <dbReference type="Pfam" id="PF12684"/>
    </source>
</evidence>
<dbReference type="AlphaFoldDB" id="A0A2K8ZC47"/>
<keyword evidence="3" id="KW-1185">Reference proteome</keyword>
<name>A0A2K8ZC47_9BACT</name>
<accession>A0A2K8ZC47</accession>
<dbReference type="EMBL" id="CP025096">
    <property type="protein sequence ID" value="AUD07409.1"/>
    <property type="molecule type" value="Genomic_DNA"/>
</dbReference>
<dbReference type="InterPro" id="IPR024432">
    <property type="entry name" value="Put_RecE_PDDEXK-like_dom"/>
</dbReference>
<feature type="domain" description="Putative exodeoxyribonuclease 8 PDDEXK-like" evidence="1">
    <location>
        <begin position="61"/>
        <end position="196"/>
    </location>
</feature>
<evidence type="ECO:0000313" key="3">
    <source>
        <dbReference type="Proteomes" id="UP000232883"/>
    </source>
</evidence>
<gene>
    <name evidence="2" type="ORF">CWM47_20540</name>
</gene>
<evidence type="ECO:0000313" key="2">
    <source>
        <dbReference type="EMBL" id="AUD07409.1"/>
    </source>
</evidence>
<reference evidence="2 3" key="1">
    <citation type="submission" date="2017-11" db="EMBL/GenBank/DDBJ databases">
        <title>Taxonomic description and genome sequences of Spirosoma HA7 sp. nov., isolated from pollen microhabitat of Corylus avellana.</title>
        <authorList>
            <person name="Ambika Manirajan B."/>
            <person name="Suarez C."/>
            <person name="Ratering S."/>
            <person name="Geissler-Plaum R."/>
            <person name="Cardinale M."/>
            <person name="Sylvia S."/>
        </authorList>
    </citation>
    <scope>NUCLEOTIDE SEQUENCE [LARGE SCALE GENOMIC DNA]</scope>
    <source>
        <strain evidence="2 3">HA7</strain>
    </source>
</reference>
<dbReference type="OrthoDB" id="792901at2"/>
<dbReference type="Gene3D" id="3.90.320.10">
    <property type="match status" value="1"/>
</dbReference>
<dbReference type="KEGG" id="spir:CWM47_20540"/>
<organism evidence="2 3">
    <name type="scientific">Spirosoma pollinicola</name>
    <dbReference type="NCBI Taxonomy" id="2057025"/>
    <lineage>
        <taxon>Bacteria</taxon>
        <taxon>Pseudomonadati</taxon>
        <taxon>Bacteroidota</taxon>
        <taxon>Cytophagia</taxon>
        <taxon>Cytophagales</taxon>
        <taxon>Cytophagaceae</taxon>
        <taxon>Spirosoma</taxon>
    </lineage>
</organism>
<protein>
    <recommendedName>
        <fullName evidence="1">Putative exodeoxyribonuclease 8 PDDEXK-like domain-containing protein</fullName>
    </recommendedName>
</protein>
<dbReference type="InterPro" id="IPR011604">
    <property type="entry name" value="PDDEXK-like_dom_sf"/>
</dbReference>
<dbReference type="Pfam" id="PF12684">
    <property type="entry name" value="DUF3799"/>
    <property type="match status" value="1"/>
</dbReference>
<dbReference type="Proteomes" id="UP000232883">
    <property type="component" value="Chromosome"/>
</dbReference>
<sequence>MMNYRAIPRIANSDLTEFKNKLLFGRKPIPIFSQALAFGTLFHDHLLLTPGVEPAGKGATAIKRMLEVIRNDADFPELLKKGICEQAHFWEDERTKLLCKARIDLRVPAESLIVDVKTTSATSYTEFLTACQTYDYDRQAAFYLDGCQQGGQGVTRYQILGVQKQKPHQLFKLEHVIDDSFINYGRRKYQSLLRSWKQQPYQPTSWQIE</sequence>
<proteinExistence type="predicted"/>